<dbReference type="SMART" id="SM00086">
    <property type="entry name" value="PAC"/>
    <property type="match status" value="2"/>
</dbReference>
<dbReference type="PANTHER" id="PTHR44757:SF2">
    <property type="entry name" value="BIOFILM ARCHITECTURE MAINTENANCE PROTEIN MBAA"/>
    <property type="match status" value="1"/>
</dbReference>
<name>A0A368X4R1_9BURK</name>
<evidence type="ECO:0000259" key="2">
    <source>
        <dbReference type="PROSITE" id="PS50113"/>
    </source>
</evidence>
<dbReference type="Pfam" id="PF13426">
    <property type="entry name" value="PAS_9"/>
    <property type="match status" value="3"/>
</dbReference>
<dbReference type="EMBL" id="QPJK01000024">
    <property type="protein sequence ID" value="RCW63012.1"/>
    <property type="molecule type" value="Genomic_DNA"/>
</dbReference>
<dbReference type="AlphaFoldDB" id="A0A368X4R1"/>
<evidence type="ECO:0000313" key="3">
    <source>
        <dbReference type="EMBL" id="RCW63012.1"/>
    </source>
</evidence>
<gene>
    <name evidence="3" type="ORF">DES41_1243</name>
</gene>
<dbReference type="NCBIfam" id="TIGR00229">
    <property type="entry name" value="sensory_box"/>
    <property type="match status" value="4"/>
</dbReference>
<dbReference type="CDD" id="cd00130">
    <property type="entry name" value="PAS"/>
    <property type="match status" value="4"/>
</dbReference>
<dbReference type="InterPro" id="IPR035965">
    <property type="entry name" value="PAS-like_dom_sf"/>
</dbReference>
<dbReference type="InterPro" id="IPR001610">
    <property type="entry name" value="PAC"/>
</dbReference>
<dbReference type="Gene3D" id="3.30.450.20">
    <property type="entry name" value="PAS domain"/>
    <property type="match status" value="4"/>
</dbReference>
<dbReference type="SUPFAM" id="SSF55785">
    <property type="entry name" value="PYP-like sensor domain (PAS domain)"/>
    <property type="match status" value="4"/>
</dbReference>
<evidence type="ECO:0000313" key="4">
    <source>
        <dbReference type="Proteomes" id="UP000252884"/>
    </source>
</evidence>
<dbReference type="RefSeq" id="WP_147283071.1">
    <property type="nucleotide sequence ID" value="NZ_QPJK01000024.1"/>
</dbReference>
<sequence>MPLSPMQHSGAPDASGMPEGAPSVQRLDAAQALLLARLMAGTVLIADARVLAANTTFAQMFGFADAQTLVGLEIAALFEDEAEYQRFRTETARSFADGETCSITWRARHHDGTAFQVYARGRATALPGGGAAVAWIVDDETDLRRAQEARQDNETYSRMLQESHIAMSIYDPVADCYTDCNEAARKLYGLERREDLVGRNVLSVSAPRQENGMGSAEMLAMGRKRLQSRGEEMPSFEWYHRRPDGELWIAEVHGTPFRYRGRTLIQFTVSDITAVKQTRREVQEMAVFLQAMIDRMPNAVYYKGPDTRFLGCNEAFEQAFGVHRGDLLGKRLDELADMPEPLRSEMQAEDERVVAEATHVRREMRFRFADGRVHQVLYSVSGFRRPDGSPGGLVGVMVDLDALKTAESALGVAQKEQVAMFETAGVGIAFVRDGLIARCNREMDSMFGYAAGELQGQRMGIWYGQGAEQAEAQARLEERIGTPRDSHHDQEFVRKDGARFWGRVTARHIDADT</sequence>
<dbReference type="SMART" id="SM00091">
    <property type="entry name" value="PAS"/>
    <property type="match status" value="4"/>
</dbReference>
<dbReference type="InterPro" id="IPR000014">
    <property type="entry name" value="PAS"/>
</dbReference>
<feature type="region of interest" description="Disordered" evidence="1">
    <location>
        <begin position="1"/>
        <end position="22"/>
    </location>
</feature>
<keyword evidence="4" id="KW-1185">Reference proteome</keyword>
<feature type="domain" description="PAC" evidence="2">
    <location>
        <begin position="360"/>
        <end position="412"/>
    </location>
</feature>
<proteinExistence type="predicted"/>
<dbReference type="InterPro" id="IPR000700">
    <property type="entry name" value="PAS-assoc_C"/>
</dbReference>
<dbReference type="InterPro" id="IPR013656">
    <property type="entry name" value="PAS_4"/>
</dbReference>
<evidence type="ECO:0000256" key="1">
    <source>
        <dbReference type="SAM" id="MobiDB-lite"/>
    </source>
</evidence>
<reference evidence="3 4" key="1">
    <citation type="submission" date="2018-07" db="EMBL/GenBank/DDBJ databases">
        <title>Genomic Encyclopedia of Type Strains, Phase IV (KMG-IV): sequencing the most valuable type-strain genomes for metagenomic binning, comparative biology and taxonomic classification.</title>
        <authorList>
            <person name="Goeker M."/>
        </authorList>
    </citation>
    <scope>NUCLEOTIDE SEQUENCE [LARGE SCALE GENOMIC DNA]</scope>
    <source>
        <strain evidence="3 4">DSM 21634</strain>
    </source>
</reference>
<dbReference type="Proteomes" id="UP000252884">
    <property type="component" value="Unassembled WGS sequence"/>
</dbReference>
<dbReference type="PANTHER" id="PTHR44757">
    <property type="entry name" value="DIGUANYLATE CYCLASE DGCP"/>
    <property type="match status" value="1"/>
</dbReference>
<dbReference type="InterPro" id="IPR052155">
    <property type="entry name" value="Biofilm_reg_signaling"/>
</dbReference>
<dbReference type="PROSITE" id="PS50113">
    <property type="entry name" value="PAC"/>
    <property type="match status" value="1"/>
</dbReference>
<feature type="non-terminal residue" evidence="3">
    <location>
        <position position="513"/>
    </location>
</feature>
<comment type="caution">
    <text evidence="3">The sequence shown here is derived from an EMBL/GenBank/DDBJ whole genome shotgun (WGS) entry which is preliminary data.</text>
</comment>
<accession>A0A368X4R1</accession>
<dbReference type="OrthoDB" id="5290456at2"/>
<dbReference type="Pfam" id="PF08448">
    <property type="entry name" value="PAS_4"/>
    <property type="match status" value="1"/>
</dbReference>
<protein>
    <submittedName>
        <fullName evidence="3">PAS domain S-box-containing protein</fullName>
    </submittedName>
</protein>
<organism evidence="3 4">
    <name type="scientific">Pseudorhodoferax soli</name>
    <dbReference type="NCBI Taxonomy" id="545864"/>
    <lineage>
        <taxon>Bacteria</taxon>
        <taxon>Pseudomonadati</taxon>
        <taxon>Pseudomonadota</taxon>
        <taxon>Betaproteobacteria</taxon>
        <taxon>Burkholderiales</taxon>
        <taxon>Comamonadaceae</taxon>
    </lineage>
</organism>